<dbReference type="PANTHER" id="PTHR47129:SF1">
    <property type="entry name" value="NMRA-LIKE DOMAIN-CONTAINING PROTEIN"/>
    <property type="match status" value="1"/>
</dbReference>
<feature type="domain" description="NAD(P)-binding" evidence="1">
    <location>
        <begin position="3"/>
        <end position="120"/>
    </location>
</feature>
<sequence>MLFIAASKAGQRLPQHQRAIEAAKKAGVSHIVYTSFIGVDVPDHPALVVQEHKATEAMIRGSGLRWTMLRDAQYAEAISDVAAPTALKCGKLQSNSGDGRMAFISRNDCVASAIAVLTNPAVHRDKVYHITGPELLNWTDVAHIISSVTGRDIKYEEQSDEEQFAIFDRMGIPRVATDDSIVAGHPWHSTDMVSFARAMRLGHMAFISNDVMKLTGQKPRSLREVVEERLRL</sequence>
<evidence type="ECO:0000313" key="2">
    <source>
        <dbReference type="EMBL" id="POR33561.1"/>
    </source>
</evidence>
<evidence type="ECO:0000259" key="1">
    <source>
        <dbReference type="Pfam" id="PF13460"/>
    </source>
</evidence>
<comment type="caution">
    <text evidence="2">The sequence shown here is derived from an EMBL/GenBank/DDBJ whole genome shotgun (WGS) entry which is preliminary data.</text>
</comment>
<dbReference type="Gene3D" id="3.40.50.720">
    <property type="entry name" value="NAD(P)-binding Rossmann-like Domain"/>
    <property type="match status" value="1"/>
</dbReference>
<dbReference type="InterPro" id="IPR036291">
    <property type="entry name" value="NAD(P)-bd_dom_sf"/>
</dbReference>
<dbReference type="InterPro" id="IPR052718">
    <property type="entry name" value="NmrA-type_oxidoreductase"/>
</dbReference>
<dbReference type="SUPFAM" id="SSF51735">
    <property type="entry name" value="NAD(P)-binding Rossmann-fold domains"/>
    <property type="match status" value="1"/>
</dbReference>
<organism evidence="2 3">
    <name type="scientific">Tolypocladium paradoxum</name>
    <dbReference type="NCBI Taxonomy" id="94208"/>
    <lineage>
        <taxon>Eukaryota</taxon>
        <taxon>Fungi</taxon>
        <taxon>Dikarya</taxon>
        <taxon>Ascomycota</taxon>
        <taxon>Pezizomycotina</taxon>
        <taxon>Sordariomycetes</taxon>
        <taxon>Hypocreomycetidae</taxon>
        <taxon>Hypocreales</taxon>
        <taxon>Ophiocordycipitaceae</taxon>
        <taxon>Tolypocladium</taxon>
    </lineage>
</organism>
<dbReference type="AlphaFoldDB" id="A0A2S4KTP0"/>
<name>A0A2S4KTP0_9HYPO</name>
<evidence type="ECO:0000313" key="3">
    <source>
        <dbReference type="Proteomes" id="UP000237481"/>
    </source>
</evidence>
<protein>
    <submittedName>
        <fullName evidence="2">NmrA-like protein</fullName>
    </submittedName>
</protein>
<gene>
    <name evidence="2" type="ORF">TPAR_06251</name>
</gene>
<dbReference type="PANTHER" id="PTHR47129">
    <property type="entry name" value="QUINONE OXIDOREDUCTASE 2"/>
    <property type="match status" value="1"/>
</dbReference>
<reference evidence="2 3" key="1">
    <citation type="submission" date="2018-01" db="EMBL/GenBank/DDBJ databases">
        <title>Harnessing the power of phylogenomics to disentangle the directionality and signatures of interkingdom host jumping in the parasitic fungal genus Tolypocladium.</title>
        <authorList>
            <person name="Quandt C.A."/>
            <person name="Patterson W."/>
            <person name="Spatafora J.W."/>
        </authorList>
    </citation>
    <scope>NUCLEOTIDE SEQUENCE [LARGE SCALE GENOMIC DNA]</scope>
    <source>
        <strain evidence="2 3">NRBC 100945</strain>
    </source>
</reference>
<keyword evidence="3" id="KW-1185">Reference proteome</keyword>
<dbReference type="Proteomes" id="UP000237481">
    <property type="component" value="Unassembled WGS sequence"/>
</dbReference>
<dbReference type="STRING" id="94208.A0A2S4KTP0"/>
<accession>A0A2S4KTP0</accession>
<dbReference type="EMBL" id="PKSG01000679">
    <property type="protein sequence ID" value="POR33561.1"/>
    <property type="molecule type" value="Genomic_DNA"/>
</dbReference>
<dbReference type="Pfam" id="PF13460">
    <property type="entry name" value="NAD_binding_10"/>
    <property type="match status" value="1"/>
</dbReference>
<dbReference type="InterPro" id="IPR016040">
    <property type="entry name" value="NAD(P)-bd_dom"/>
</dbReference>
<dbReference type="OrthoDB" id="419598at2759"/>
<proteinExistence type="predicted"/>